<name>A0AAE0DMX0_9LECA</name>
<dbReference type="InterPro" id="IPR050593">
    <property type="entry name" value="LovG"/>
</dbReference>
<dbReference type="PANTHER" id="PTHR48070:SF4">
    <property type="entry name" value="ESTERASE ALNB"/>
    <property type="match status" value="1"/>
</dbReference>
<dbReference type="Gene3D" id="3.40.50.1820">
    <property type="entry name" value="alpha/beta hydrolase"/>
    <property type="match status" value="1"/>
</dbReference>
<dbReference type="SUPFAM" id="SSF53474">
    <property type="entry name" value="alpha/beta-Hydrolases"/>
    <property type="match status" value="1"/>
</dbReference>
<keyword evidence="1" id="KW-0378">Hydrolase</keyword>
<organism evidence="3 4">
    <name type="scientific">Lepraria neglecta</name>
    <dbReference type="NCBI Taxonomy" id="209136"/>
    <lineage>
        <taxon>Eukaryota</taxon>
        <taxon>Fungi</taxon>
        <taxon>Dikarya</taxon>
        <taxon>Ascomycota</taxon>
        <taxon>Pezizomycotina</taxon>
        <taxon>Lecanoromycetes</taxon>
        <taxon>OSLEUM clade</taxon>
        <taxon>Lecanoromycetidae</taxon>
        <taxon>Lecanorales</taxon>
        <taxon>Lecanorineae</taxon>
        <taxon>Stereocaulaceae</taxon>
        <taxon>Lepraria</taxon>
    </lineage>
</organism>
<dbReference type="AlphaFoldDB" id="A0AAE0DMX0"/>
<dbReference type="GO" id="GO:0019748">
    <property type="term" value="P:secondary metabolic process"/>
    <property type="evidence" value="ECO:0007669"/>
    <property type="project" value="TreeGrafter"/>
</dbReference>
<evidence type="ECO:0000256" key="1">
    <source>
        <dbReference type="ARBA" id="ARBA00022801"/>
    </source>
</evidence>
<evidence type="ECO:0000313" key="3">
    <source>
        <dbReference type="EMBL" id="KAK3172948.1"/>
    </source>
</evidence>
<evidence type="ECO:0000313" key="4">
    <source>
        <dbReference type="Proteomes" id="UP001276659"/>
    </source>
</evidence>
<protein>
    <recommendedName>
        <fullName evidence="2">Serine hydrolase domain-containing protein</fullName>
    </recommendedName>
</protein>
<keyword evidence="4" id="KW-1185">Reference proteome</keyword>
<dbReference type="Proteomes" id="UP001276659">
    <property type="component" value="Unassembled WGS sequence"/>
</dbReference>
<proteinExistence type="predicted"/>
<dbReference type="EMBL" id="JASNWA010000007">
    <property type="protein sequence ID" value="KAK3172948.1"/>
    <property type="molecule type" value="Genomic_DNA"/>
</dbReference>
<dbReference type="GO" id="GO:0005737">
    <property type="term" value="C:cytoplasm"/>
    <property type="evidence" value="ECO:0007669"/>
    <property type="project" value="TreeGrafter"/>
</dbReference>
<dbReference type="Pfam" id="PF03959">
    <property type="entry name" value="FSH1"/>
    <property type="match status" value="1"/>
</dbReference>
<dbReference type="PANTHER" id="PTHR48070">
    <property type="entry name" value="ESTERASE OVCA2"/>
    <property type="match status" value="1"/>
</dbReference>
<dbReference type="InterPro" id="IPR005645">
    <property type="entry name" value="FSH-like_dom"/>
</dbReference>
<feature type="domain" description="Serine hydrolase" evidence="2">
    <location>
        <begin position="1"/>
        <end position="236"/>
    </location>
</feature>
<dbReference type="GO" id="GO:0005634">
    <property type="term" value="C:nucleus"/>
    <property type="evidence" value="ECO:0007669"/>
    <property type="project" value="TreeGrafter"/>
</dbReference>
<comment type="caution">
    <text evidence="3">The sequence shown here is derived from an EMBL/GenBank/DDBJ whole genome shotgun (WGS) entry which is preliminary data.</text>
</comment>
<dbReference type="GO" id="GO:0016787">
    <property type="term" value="F:hydrolase activity"/>
    <property type="evidence" value="ECO:0007669"/>
    <property type="project" value="UniProtKB-KW"/>
</dbReference>
<dbReference type="InterPro" id="IPR029058">
    <property type="entry name" value="AB_hydrolase_fold"/>
</dbReference>
<accession>A0AAE0DMX0</accession>
<sequence>MKILCLHGSYGSASNFKAQLSPFVDAIEKLGSVQFKWINGGHGATPPSGFATYFGTPPLYRFINYDGISGLDDMLTRIRELPEGMTAEDTIRRMVGREEMFSRPAVKSALDRLFEILDEDPEIDGVLGYSEGATTAATLVLEERRRREEEGRPRRIKYAIFFAGWPPLRLHNDSVQCLLADECEDTIDVPTCHIVGCNDPYIHGAMALFGVCNEDTATLFDHGKGHTVPRDARTIQELASAIDETWSKRERCI</sequence>
<evidence type="ECO:0000259" key="2">
    <source>
        <dbReference type="Pfam" id="PF03959"/>
    </source>
</evidence>
<reference evidence="3" key="1">
    <citation type="submission" date="2022-11" db="EMBL/GenBank/DDBJ databases">
        <title>Chromosomal genome sequence assembly and mating type (MAT) locus characterization of the leprose asexual lichenized fungus Lepraria neglecta (Nyl.) Erichsen.</title>
        <authorList>
            <person name="Allen J.L."/>
            <person name="Pfeffer B."/>
        </authorList>
    </citation>
    <scope>NUCLEOTIDE SEQUENCE</scope>
    <source>
        <strain evidence="3">Allen 5258</strain>
    </source>
</reference>
<gene>
    <name evidence="3" type="ORF">OEA41_006274</name>
</gene>